<protein>
    <submittedName>
        <fullName evidence="2">Opacity protein-like surface antigen</fullName>
    </submittedName>
</protein>
<gene>
    <name evidence="2" type="ORF">ABIE08_003727</name>
</gene>
<keyword evidence="1" id="KW-0732">Signal</keyword>
<dbReference type="RefSeq" id="WP_354553327.1">
    <property type="nucleotide sequence ID" value="NZ_JBEPSM010000003.1"/>
</dbReference>
<keyword evidence="3" id="KW-1185">Reference proteome</keyword>
<organism evidence="2 3">
    <name type="scientific">Kaistia defluvii</name>
    <dbReference type="NCBI Taxonomy" id="410841"/>
    <lineage>
        <taxon>Bacteria</taxon>
        <taxon>Pseudomonadati</taxon>
        <taxon>Pseudomonadota</taxon>
        <taxon>Alphaproteobacteria</taxon>
        <taxon>Hyphomicrobiales</taxon>
        <taxon>Kaistiaceae</taxon>
        <taxon>Kaistia</taxon>
    </lineage>
</organism>
<accession>A0ABV2R430</accession>
<dbReference type="Gene3D" id="2.40.160.20">
    <property type="match status" value="1"/>
</dbReference>
<evidence type="ECO:0000313" key="3">
    <source>
        <dbReference type="Proteomes" id="UP001549321"/>
    </source>
</evidence>
<feature type="signal peptide" evidence="1">
    <location>
        <begin position="1"/>
        <end position="19"/>
    </location>
</feature>
<sequence>MRSALAVAAFLLTCASPLAADLASKPPVPPLPSVGPSFSFTGYGWASAIDGRGSTLPPLPAADLDLSFGDILKNMNGALMGSAEMRMGNWSFLADAMFSQVTPGGSLPGPYFSSAEVRTRTLTLQSGVLYRLHSDETFDLDVGAGLRFWNLDNELKISPGSLNREIDYSHSENWLDPVVAARMTARLSGPWSVTVAGDIGGFDIGSKLTWQAVGTVNYQWNQNWEFRTGYRALYVDYRKDDFLYDTTMHGPILAATYRF</sequence>
<evidence type="ECO:0000313" key="2">
    <source>
        <dbReference type="EMBL" id="MET4635776.1"/>
    </source>
</evidence>
<dbReference type="Proteomes" id="UP001549321">
    <property type="component" value="Unassembled WGS sequence"/>
</dbReference>
<name>A0ABV2R430_9HYPH</name>
<dbReference type="InterPro" id="IPR011250">
    <property type="entry name" value="OMP/PagP_B-barrel"/>
</dbReference>
<dbReference type="SUPFAM" id="SSF56925">
    <property type="entry name" value="OMPA-like"/>
    <property type="match status" value="1"/>
</dbReference>
<dbReference type="EMBL" id="JBEPSM010000003">
    <property type="protein sequence ID" value="MET4635776.1"/>
    <property type="molecule type" value="Genomic_DNA"/>
</dbReference>
<comment type="caution">
    <text evidence="2">The sequence shown here is derived from an EMBL/GenBank/DDBJ whole genome shotgun (WGS) entry which is preliminary data.</text>
</comment>
<proteinExistence type="predicted"/>
<feature type="chain" id="PRO_5045886208" evidence="1">
    <location>
        <begin position="20"/>
        <end position="259"/>
    </location>
</feature>
<evidence type="ECO:0000256" key="1">
    <source>
        <dbReference type="SAM" id="SignalP"/>
    </source>
</evidence>
<reference evidence="2 3" key="1">
    <citation type="submission" date="2024-06" db="EMBL/GenBank/DDBJ databases">
        <title>Sorghum-associated microbial communities from plants grown in Nebraska, USA.</title>
        <authorList>
            <person name="Schachtman D."/>
        </authorList>
    </citation>
    <scope>NUCLEOTIDE SEQUENCE [LARGE SCALE GENOMIC DNA]</scope>
    <source>
        <strain evidence="2 3">3207</strain>
    </source>
</reference>